<dbReference type="GeneID" id="108008886"/>
<keyword evidence="1" id="KW-0175">Coiled coil</keyword>
<feature type="coiled-coil region" evidence="1">
    <location>
        <begin position="24"/>
        <end position="62"/>
    </location>
</feature>
<evidence type="ECO:0000313" key="3">
    <source>
        <dbReference type="RefSeq" id="XP_016928280.3"/>
    </source>
</evidence>
<keyword evidence="2" id="KW-1185">Reference proteome</keyword>
<accession>A0AB39Z4F7</accession>
<protein>
    <submittedName>
        <fullName evidence="3">Uncharacterized protein</fullName>
    </submittedName>
</protein>
<gene>
    <name evidence="3" type="primary">LOC108008886</name>
</gene>
<reference evidence="3" key="1">
    <citation type="submission" date="2025-08" db="UniProtKB">
        <authorList>
            <consortium name="RefSeq"/>
        </authorList>
    </citation>
    <scope>IDENTIFICATION</scope>
</reference>
<dbReference type="Proteomes" id="UP001652628">
    <property type="component" value="Chromosome 2R"/>
</dbReference>
<dbReference type="RefSeq" id="XP_016928280.3">
    <property type="nucleotide sequence ID" value="XM_017072791.4"/>
</dbReference>
<sequence>MSEELLSHNLKDLNVPKVERIYDIREFMSDAKNFNGNINELTERLEANVQQCRNIINILKDRLSLKIATMKKIKTDVFELNSEVGKPGAEIRFVTNGEKVKLHFLDEAEIKEYSVQDALEHYSVKMSFIYGEILSLDSDVDHVTYLEGVSKMNVEYVKDWYKAEMRNKNQKSVPDSVGDTVNN</sequence>
<name>A0AB39Z4F7_DROSZ</name>
<organism evidence="2 3">
    <name type="scientific">Drosophila suzukii</name>
    <name type="common">Spotted-wing drosophila fruit fly</name>
    <dbReference type="NCBI Taxonomy" id="28584"/>
    <lineage>
        <taxon>Eukaryota</taxon>
        <taxon>Metazoa</taxon>
        <taxon>Ecdysozoa</taxon>
        <taxon>Arthropoda</taxon>
        <taxon>Hexapoda</taxon>
        <taxon>Insecta</taxon>
        <taxon>Pterygota</taxon>
        <taxon>Neoptera</taxon>
        <taxon>Endopterygota</taxon>
        <taxon>Diptera</taxon>
        <taxon>Brachycera</taxon>
        <taxon>Muscomorpha</taxon>
        <taxon>Ephydroidea</taxon>
        <taxon>Drosophilidae</taxon>
        <taxon>Drosophila</taxon>
        <taxon>Sophophora</taxon>
    </lineage>
</organism>
<evidence type="ECO:0000313" key="2">
    <source>
        <dbReference type="Proteomes" id="UP001652628"/>
    </source>
</evidence>
<proteinExistence type="predicted"/>
<evidence type="ECO:0000256" key="1">
    <source>
        <dbReference type="SAM" id="Coils"/>
    </source>
</evidence>